<dbReference type="InterPro" id="IPR039436">
    <property type="entry name" value="Asteroid_dom"/>
</dbReference>
<dbReference type="PANTHER" id="PTHR15665">
    <property type="entry name" value="ASTEROID PROTEIN"/>
    <property type="match status" value="1"/>
</dbReference>
<organism evidence="4 5">
    <name type="scientific">Rhizoctonia solani AG-3 Rhs1AP</name>
    <dbReference type="NCBI Taxonomy" id="1086054"/>
    <lineage>
        <taxon>Eukaryota</taxon>
        <taxon>Fungi</taxon>
        <taxon>Dikarya</taxon>
        <taxon>Basidiomycota</taxon>
        <taxon>Agaricomycotina</taxon>
        <taxon>Agaricomycetes</taxon>
        <taxon>Cantharellales</taxon>
        <taxon>Ceratobasidiaceae</taxon>
        <taxon>Rhizoctonia</taxon>
    </lineage>
</organism>
<sequence>MGVRGLTTFLRDNRSALSKQEIFKNTPGASKRPLVIDGWSLIYALYYDSGLPWVYGGEYENFAILVKNLVNAWIAVGFEPFFVFDGPVPLLKTSTTLKQYAQSIKNADIFFRTSASTRSSPNFLASKRILPPLLFEVCLSILKEFGSSSRVGDDSLSPPKAHILMADDEADPYCVALAGKLRNGLVLGLDSDFSVLDVKGYGGYIPLDEMSWSSLLDNTSSAPQDRGDKLTSARTKQHSNHKMSGLIPPDSAGELSLKVTIYHPHNLASYLDLPPPLLPLFGALVGNDFSSPYNAKRFFEPQTSSAERIWKVARAVSVAVKELSDRGEVGTQGDGLRLLDVAQTSVLQLLVRPDTLTGGAMKRIVDQTVAATLECTLTLTSPSPSSSCAIHAEDECPLSSLSPELLNAYREGKIHPRLANAATTGIVFPKLFLEDPGHEPCGNACKTVWDWVWAVFTAGGHIPFVAPEESESTRAGAEPGADAHSQVINAVGEFAATKSSISSKSADLALDLKDKFTGLSLEEYSPIAVLERKPPVQYARRGSKLVPELIQLPISFELPSLGGAHNWTRKDRISVFLQGTRSHTVNILEAFEKGDVQVEKLLWICTLRSVVQSSPSLGESAAALSVVGKWRKTEARGFISSLSCLSKPNPPLPPLNTRTIQRTAQLLYAFDAVARLAEVLYLFHEEVGRAVRMFSGRAVHHQLQGEVDETAWGLICDAIGEGVWAYEPGKPKAWTKK</sequence>
<feature type="domain" description="Asteroid" evidence="3">
    <location>
        <begin position="161"/>
        <end position="274"/>
    </location>
</feature>
<reference evidence="5" key="1">
    <citation type="journal article" date="2014" name="Genome Announc.">
        <title>Draft genome sequence of the plant-pathogenic soil fungus Rhizoctonia solani anastomosis group 3 strain Rhs1AP.</title>
        <authorList>
            <person name="Cubeta M.A."/>
            <person name="Thomas E."/>
            <person name="Dean R.A."/>
            <person name="Jabaji S."/>
            <person name="Neate S.M."/>
            <person name="Tavantzis S."/>
            <person name="Toda T."/>
            <person name="Vilgalys R."/>
            <person name="Bharathan N."/>
            <person name="Fedorova-Abrams N."/>
            <person name="Pakala S.B."/>
            <person name="Pakala S.M."/>
            <person name="Zafar N."/>
            <person name="Joardar V."/>
            <person name="Losada L."/>
            <person name="Nierman W.C."/>
        </authorList>
    </citation>
    <scope>NUCLEOTIDE SEQUENCE [LARGE SCALE GENOMIC DNA]</scope>
    <source>
        <strain evidence="5">AG-3</strain>
    </source>
</reference>
<dbReference type="SUPFAM" id="SSF88723">
    <property type="entry name" value="PIN domain-like"/>
    <property type="match status" value="1"/>
</dbReference>
<accession>A0A0A1ULH7</accession>
<comment type="caution">
    <text evidence="4">The sequence shown here is derived from an EMBL/GenBank/DDBJ whole genome shotgun (WGS) entry which is preliminary data.</text>
</comment>
<dbReference type="PANTHER" id="PTHR15665:SF1">
    <property type="entry name" value="PROTEIN ASTEROID HOMOLOG 1"/>
    <property type="match status" value="1"/>
</dbReference>
<feature type="region of interest" description="Disordered" evidence="2">
    <location>
        <begin position="218"/>
        <end position="247"/>
    </location>
</feature>
<evidence type="ECO:0000259" key="3">
    <source>
        <dbReference type="Pfam" id="PF12813"/>
    </source>
</evidence>
<dbReference type="Gene3D" id="3.40.50.1010">
    <property type="entry name" value="5'-nuclease"/>
    <property type="match status" value="1"/>
</dbReference>
<dbReference type="AlphaFoldDB" id="A0A0A1ULH7"/>
<proteinExistence type="inferred from homology"/>
<dbReference type="OrthoDB" id="25987at2759"/>
<dbReference type="InterPro" id="IPR026832">
    <property type="entry name" value="Asteroid"/>
</dbReference>
<protein>
    <submittedName>
        <fullName evidence="4">XPG domain protein</fullName>
    </submittedName>
</protein>
<gene>
    <name evidence="4" type="ORF">RSOL_306310</name>
</gene>
<comment type="similarity">
    <text evidence="1">Belongs to the asteroid family.</text>
</comment>
<name>A0A0A1ULH7_9AGAM</name>
<dbReference type="Proteomes" id="UP000030108">
    <property type="component" value="Unassembled WGS sequence"/>
</dbReference>
<evidence type="ECO:0000256" key="1">
    <source>
        <dbReference type="ARBA" id="ARBA00007398"/>
    </source>
</evidence>
<dbReference type="EMBL" id="JATN01000321">
    <property type="protein sequence ID" value="EUC59296.1"/>
    <property type="molecule type" value="Genomic_DNA"/>
</dbReference>
<evidence type="ECO:0000313" key="5">
    <source>
        <dbReference type="Proteomes" id="UP000030108"/>
    </source>
</evidence>
<evidence type="ECO:0000256" key="2">
    <source>
        <dbReference type="SAM" id="MobiDB-lite"/>
    </source>
</evidence>
<dbReference type="InterPro" id="IPR029060">
    <property type="entry name" value="PIN-like_dom_sf"/>
</dbReference>
<dbReference type="Pfam" id="PF12813">
    <property type="entry name" value="XPG_I_2"/>
    <property type="match status" value="1"/>
</dbReference>
<evidence type="ECO:0000313" key="4">
    <source>
        <dbReference type="EMBL" id="EUC59296.1"/>
    </source>
</evidence>